<dbReference type="PROSITE" id="PS51677">
    <property type="entry name" value="NODB"/>
    <property type="match status" value="1"/>
</dbReference>
<accession>A0A1U9QRR1</accession>
<dbReference type="Proteomes" id="UP000189677">
    <property type="component" value="Chromosome"/>
</dbReference>
<feature type="region of interest" description="Disordered" evidence="1">
    <location>
        <begin position="1"/>
        <end position="21"/>
    </location>
</feature>
<feature type="compositionally biased region" description="Basic and acidic residues" evidence="1">
    <location>
        <begin position="1"/>
        <end position="12"/>
    </location>
</feature>
<dbReference type="InterPro" id="IPR050248">
    <property type="entry name" value="Polysacc_deacetylase_ArnD"/>
</dbReference>
<dbReference type="GO" id="GO:0016810">
    <property type="term" value="F:hydrolase activity, acting on carbon-nitrogen (but not peptide) bonds"/>
    <property type="evidence" value="ECO:0007669"/>
    <property type="project" value="InterPro"/>
</dbReference>
<dbReference type="Pfam" id="PF01522">
    <property type="entry name" value="Polysacc_deac_1"/>
    <property type="match status" value="1"/>
</dbReference>
<dbReference type="KEGG" id="snw:BBN63_12615"/>
<reference evidence="3 4" key="1">
    <citation type="submission" date="2016-11" db="EMBL/GenBank/DDBJ databases">
        <title>Complete genome sequence of Streptomyces niveus SCSIO 3406.</title>
        <authorList>
            <person name="Zhu Q."/>
            <person name="Cheng W."/>
            <person name="Song Y."/>
            <person name="Li Q."/>
            <person name="Ju J."/>
        </authorList>
    </citation>
    <scope>NUCLEOTIDE SEQUENCE [LARGE SCALE GENOMIC DNA]</scope>
    <source>
        <strain evidence="3 4">SCSIO 3406</strain>
    </source>
</reference>
<dbReference type="InterPro" id="IPR011330">
    <property type="entry name" value="Glyco_hydro/deAcase_b/a-brl"/>
</dbReference>
<feature type="compositionally biased region" description="Basic and acidic residues" evidence="1">
    <location>
        <begin position="80"/>
        <end position="99"/>
    </location>
</feature>
<protein>
    <submittedName>
        <fullName evidence="3">Polysaccharide deacetylase</fullName>
    </submittedName>
</protein>
<keyword evidence="4" id="KW-1185">Reference proteome</keyword>
<dbReference type="PANTHER" id="PTHR10587">
    <property type="entry name" value="GLYCOSYL TRANSFERASE-RELATED"/>
    <property type="match status" value="1"/>
</dbReference>
<dbReference type="CDD" id="cd10917">
    <property type="entry name" value="CE4_NodB_like_6s_7s"/>
    <property type="match status" value="1"/>
</dbReference>
<feature type="compositionally biased region" description="Gly residues" evidence="1">
    <location>
        <begin position="55"/>
        <end position="65"/>
    </location>
</feature>
<dbReference type="GO" id="GO:0005975">
    <property type="term" value="P:carbohydrate metabolic process"/>
    <property type="evidence" value="ECO:0007669"/>
    <property type="project" value="InterPro"/>
</dbReference>
<evidence type="ECO:0000256" key="1">
    <source>
        <dbReference type="SAM" id="MobiDB-lite"/>
    </source>
</evidence>
<evidence type="ECO:0000259" key="2">
    <source>
        <dbReference type="PROSITE" id="PS51677"/>
    </source>
</evidence>
<name>A0A1U9QRR1_STRNV</name>
<dbReference type="Gene3D" id="3.20.20.370">
    <property type="entry name" value="Glycoside hydrolase/deacetylase"/>
    <property type="match status" value="1"/>
</dbReference>
<dbReference type="OrthoDB" id="3373088at2"/>
<gene>
    <name evidence="3" type="ORF">BBN63_12615</name>
</gene>
<dbReference type="PANTHER" id="PTHR10587:SF134">
    <property type="entry name" value="SECRETED PROTEIN"/>
    <property type="match status" value="1"/>
</dbReference>
<evidence type="ECO:0000313" key="4">
    <source>
        <dbReference type="Proteomes" id="UP000189677"/>
    </source>
</evidence>
<feature type="compositionally biased region" description="Basic and acidic residues" evidence="1">
    <location>
        <begin position="43"/>
        <end position="54"/>
    </location>
</feature>
<organism evidence="3 4">
    <name type="scientific">Streptomyces niveus</name>
    <name type="common">Streptomyces spheroides</name>
    <dbReference type="NCBI Taxonomy" id="193462"/>
    <lineage>
        <taxon>Bacteria</taxon>
        <taxon>Bacillati</taxon>
        <taxon>Actinomycetota</taxon>
        <taxon>Actinomycetes</taxon>
        <taxon>Kitasatosporales</taxon>
        <taxon>Streptomycetaceae</taxon>
        <taxon>Streptomyces</taxon>
    </lineage>
</organism>
<evidence type="ECO:0000313" key="3">
    <source>
        <dbReference type="EMBL" id="AQU66954.1"/>
    </source>
</evidence>
<dbReference type="SUPFAM" id="SSF88713">
    <property type="entry name" value="Glycoside hydrolase/deacetylase"/>
    <property type="match status" value="1"/>
</dbReference>
<sequence>MQLVRQNEEKAAERRKRHTGGRARAVVAVLLIAALGSACAGESGDRGGGDRGGRGGDGGGGGGGPVESASATPGRAGPDAGKKAEAKKAEARKADAAKKADAVKKADAKKAEAAVAKAQALRAVAAKKWKLAKTPLAAPPPPAVKPRITTRKGFEVTGGATLPPVFTNVPTKEKVVFLTIDDGAEKDPELLRMMTELKIPYSAFLSDYVINDNYSYFKKMQARGVSLHNHTLTHPYLPGLSYEKQKREICGQQEKIQKRYGKRPELFRPPYGNYDAGTLRAAKSCGVKAVPLWSSEAFPDHMEWREWDRDLHPGDIVLTHFRGKGEWKGSMPDMIRHVMKTITDKGYAVAKLEDYV</sequence>
<feature type="domain" description="NodB homology" evidence="2">
    <location>
        <begin position="174"/>
        <end position="356"/>
    </location>
</feature>
<dbReference type="RefSeq" id="WP_078075502.1">
    <property type="nucleotide sequence ID" value="NZ_CP018047.1"/>
</dbReference>
<dbReference type="AlphaFoldDB" id="A0A1U9QRR1"/>
<proteinExistence type="predicted"/>
<dbReference type="InterPro" id="IPR002509">
    <property type="entry name" value="NODB_dom"/>
</dbReference>
<feature type="region of interest" description="Disordered" evidence="1">
    <location>
        <begin position="39"/>
        <end position="99"/>
    </location>
</feature>
<dbReference type="EMBL" id="CP018047">
    <property type="protein sequence ID" value="AQU66954.1"/>
    <property type="molecule type" value="Genomic_DNA"/>
</dbReference>